<evidence type="ECO:0000313" key="4">
    <source>
        <dbReference type="Proteomes" id="UP000509626"/>
    </source>
</evidence>
<keyword evidence="4" id="KW-1185">Reference proteome</keyword>
<reference evidence="3 4" key="1">
    <citation type="submission" date="2020-06" db="EMBL/GenBank/DDBJ databases">
        <title>NJ-3-1, isolated from saline soil.</title>
        <authorList>
            <person name="Cui H.L."/>
            <person name="Shi X."/>
        </authorList>
    </citation>
    <scope>NUCLEOTIDE SEQUENCE [LARGE SCALE GENOMIC DNA]</scope>
    <source>
        <strain evidence="3 4">NJ-3-1</strain>
    </source>
</reference>
<feature type="region of interest" description="Disordered" evidence="1">
    <location>
        <begin position="155"/>
        <end position="195"/>
    </location>
</feature>
<accession>A0A7D5QCE9</accession>
<dbReference type="InterPro" id="IPR055735">
    <property type="entry name" value="DUF7311"/>
</dbReference>
<dbReference type="EMBL" id="CP058579">
    <property type="protein sequence ID" value="QLG62999.1"/>
    <property type="molecule type" value="Genomic_DNA"/>
</dbReference>
<dbReference type="AlphaFoldDB" id="A0A7D5QCE9"/>
<name>A0A7D5QCE9_9EURY</name>
<sequence length="195" mass="19776">MIRYVLAAVLAVALVSTSLPAIEGAGAYRTDSDLSRFGTALEDEAADLRTGSDPVEPGVAGASRRVSVWLPRGSLTAARGRFVELCPAPGVGVTLEYAVGTRPSTSRPVDADLTLPDGGVRFEESGRHVLELAYRTRAVGLAGDGEVFVAVAEGSSAETGPGGPCASPTASGRTTDDGACVTRPSGPRPVPPTAG</sequence>
<organism evidence="3 4">
    <name type="scientific">Halorarum salinum</name>
    <dbReference type="NCBI Taxonomy" id="2743089"/>
    <lineage>
        <taxon>Archaea</taxon>
        <taxon>Methanobacteriati</taxon>
        <taxon>Methanobacteriota</taxon>
        <taxon>Stenosarchaea group</taxon>
        <taxon>Halobacteria</taxon>
        <taxon>Halobacteriales</taxon>
        <taxon>Haloferacaceae</taxon>
        <taxon>Halorarum</taxon>
    </lineage>
</organism>
<protein>
    <recommendedName>
        <fullName evidence="2">DUF7311 domain-containing protein</fullName>
    </recommendedName>
</protein>
<dbReference type="GeneID" id="56038826"/>
<dbReference type="KEGG" id="halu:HUG12_15165"/>
<dbReference type="Proteomes" id="UP000509626">
    <property type="component" value="Chromosome"/>
</dbReference>
<feature type="domain" description="DUF7311" evidence="2">
    <location>
        <begin position="1"/>
        <end position="137"/>
    </location>
</feature>
<proteinExistence type="predicted"/>
<evidence type="ECO:0000313" key="3">
    <source>
        <dbReference type="EMBL" id="QLG62999.1"/>
    </source>
</evidence>
<evidence type="ECO:0000256" key="1">
    <source>
        <dbReference type="SAM" id="MobiDB-lite"/>
    </source>
</evidence>
<feature type="compositionally biased region" description="Pro residues" evidence="1">
    <location>
        <begin position="186"/>
        <end position="195"/>
    </location>
</feature>
<gene>
    <name evidence="3" type="ORF">HUG12_15165</name>
</gene>
<dbReference type="Pfam" id="PF23993">
    <property type="entry name" value="DUF7311"/>
    <property type="match status" value="1"/>
</dbReference>
<dbReference type="RefSeq" id="WP_179269584.1">
    <property type="nucleotide sequence ID" value="NZ_CP058579.1"/>
</dbReference>
<evidence type="ECO:0000259" key="2">
    <source>
        <dbReference type="Pfam" id="PF23993"/>
    </source>
</evidence>